<feature type="compositionally biased region" description="Basic and acidic residues" evidence="2">
    <location>
        <begin position="47"/>
        <end position="65"/>
    </location>
</feature>
<dbReference type="GO" id="GO:0003677">
    <property type="term" value="F:DNA binding"/>
    <property type="evidence" value="ECO:0007669"/>
    <property type="project" value="InterPro"/>
</dbReference>
<sequence length="448" mass="50763">MCLQLCLLFAIASQVRAVRKEYCRQTISRRRPWSGLRNSAGARRQIARHDQRHLEHQPSGRETHSAQRRGVAVKRPKSKGLRWWVIRLTTFVLLNSAPTEAAPKRAEPAARLEKRGPRAWDNYDSESASSLAETGVTRLLVHAVADASLAQWLPKVRDALAYAQAHSLPVNTPEEKDLWIAVYFDYLCYAMQRHPSAGSLVLFGLLCLLPELKGRMPRAARSLKSWTKLAVVSEGGPIPEEMVFLIGCEMIAQGHVIEGVWTLVQYDIYGREQDISQLQTDDLHCDGTQMALDLGVRSRGESTKTGANHGVVVRRGWVVALLVGMQRWATHCQQTKLFPISQEIFRRSWHKTCRRLAIEFAGSPHNIRHSGPSEDLSRQRSTLENVRRRGRWKVMESVQRYTKTFSLTRFRSKLPEVTTVRAKLVEKDVVSALFQALRTKKAQSSPHG</sequence>
<evidence type="ECO:0000256" key="2">
    <source>
        <dbReference type="SAM" id="MobiDB-lite"/>
    </source>
</evidence>
<organism evidence="4 5">
    <name type="scientific">Polarella glacialis</name>
    <name type="common">Dinoflagellate</name>
    <dbReference type="NCBI Taxonomy" id="89957"/>
    <lineage>
        <taxon>Eukaryota</taxon>
        <taxon>Sar</taxon>
        <taxon>Alveolata</taxon>
        <taxon>Dinophyceae</taxon>
        <taxon>Suessiales</taxon>
        <taxon>Suessiaceae</taxon>
        <taxon>Polarella</taxon>
    </lineage>
</organism>
<reference evidence="4" key="1">
    <citation type="submission" date="2021-02" db="EMBL/GenBank/DDBJ databases">
        <authorList>
            <person name="Dougan E. K."/>
            <person name="Rhodes N."/>
            <person name="Thang M."/>
            <person name="Chan C."/>
        </authorList>
    </citation>
    <scope>NUCLEOTIDE SEQUENCE</scope>
</reference>
<evidence type="ECO:0000256" key="3">
    <source>
        <dbReference type="SAM" id="SignalP"/>
    </source>
</evidence>
<dbReference type="InterPro" id="IPR011010">
    <property type="entry name" value="DNA_brk_join_enz"/>
</dbReference>
<dbReference type="GO" id="GO:0006310">
    <property type="term" value="P:DNA recombination"/>
    <property type="evidence" value="ECO:0007669"/>
    <property type="project" value="UniProtKB-KW"/>
</dbReference>
<dbReference type="AlphaFoldDB" id="A0A813DJ33"/>
<evidence type="ECO:0000256" key="1">
    <source>
        <dbReference type="ARBA" id="ARBA00023172"/>
    </source>
</evidence>
<comment type="caution">
    <text evidence="4">The sequence shown here is derived from an EMBL/GenBank/DDBJ whole genome shotgun (WGS) entry which is preliminary data.</text>
</comment>
<feature type="compositionally biased region" description="Basic and acidic residues" evidence="2">
    <location>
        <begin position="103"/>
        <end position="118"/>
    </location>
</feature>
<feature type="chain" id="PRO_5032276419" evidence="3">
    <location>
        <begin position="18"/>
        <end position="448"/>
    </location>
</feature>
<feature type="region of interest" description="Disordered" evidence="2">
    <location>
        <begin position="36"/>
        <end position="74"/>
    </location>
</feature>
<dbReference type="InterPro" id="IPR013762">
    <property type="entry name" value="Integrase-like_cat_sf"/>
</dbReference>
<accession>A0A813DJ33</accession>
<keyword evidence="5" id="KW-1185">Reference proteome</keyword>
<keyword evidence="1" id="KW-0233">DNA recombination</keyword>
<dbReference type="SUPFAM" id="SSF56349">
    <property type="entry name" value="DNA breaking-rejoining enzymes"/>
    <property type="match status" value="1"/>
</dbReference>
<feature type="signal peptide" evidence="3">
    <location>
        <begin position="1"/>
        <end position="17"/>
    </location>
</feature>
<gene>
    <name evidence="4" type="ORF">PGLA1383_LOCUS7450</name>
</gene>
<evidence type="ECO:0000313" key="5">
    <source>
        <dbReference type="Proteomes" id="UP000654075"/>
    </source>
</evidence>
<dbReference type="Proteomes" id="UP000654075">
    <property type="component" value="Unassembled WGS sequence"/>
</dbReference>
<proteinExistence type="predicted"/>
<dbReference type="EMBL" id="CAJNNV010003254">
    <property type="protein sequence ID" value="CAE8588660.1"/>
    <property type="molecule type" value="Genomic_DNA"/>
</dbReference>
<feature type="region of interest" description="Disordered" evidence="2">
    <location>
        <begin position="103"/>
        <end position="124"/>
    </location>
</feature>
<dbReference type="GO" id="GO:0015074">
    <property type="term" value="P:DNA integration"/>
    <property type="evidence" value="ECO:0007669"/>
    <property type="project" value="InterPro"/>
</dbReference>
<keyword evidence="3" id="KW-0732">Signal</keyword>
<evidence type="ECO:0000313" key="4">
    <source>
        <dbReference type="EMBL" id="CAE8588660.1"/>
    </source>
</evidence>
<dbReference type="Gene3D" id="1.10.443.10">
    <property type="entry name" value="Intergrase catalytic core"/>
    <property type="match status" value="1"/>
</dbReference>
<protein>
    <submittedName>
        <fullName evidence="4">Uncharacterized protein</fullName>
    </submittedName>
</protein>
<name>A0A813DJ33_POLGL</name>